<name>A0ABR0RI05_9EURO</name>
<dbReference type="CDD" id="cd00067">
    <property type="entry name" value="GAL4"/>
    <property type="match status" value="1"/>
</dbReference>
<keyword evidence="1" id="KW-0805">Transcription regulation</keyword>
<feature type="compositionally biased region" description="Polar residues" evidence="4">
    <location>
        <begin position="446"/>
        <end position="458"/>
    </location>
</feature>
<keyword evidence="6" id="KW-1185">Reference proteome</keyword>
<dbReference type="EMBL" id="JAVHJV010000009">
    <property type="protein sequence ID" value="KAK5940257.1"/>
    <property type="molecule type" value="Genomic_DNA"/>
</dbReference>
<evidence type="ECO:0000313" key="6">
    <source>
        <dbReference type="Proteomes" id="UP001334248"/>
    </source>
</evidence>
<reference evidence="5 6" key="1">
    <citation type="journal article" date="2023" name="Res Sq">
        <title>Genomic and morphological characterization of Knufia obscura isolated from the Mars 2020 spacecraft assembly facility.</title>
        <authorList>
            <person name="Chander A.M."/>
            <person name="Teixeira M.M."/>
            <person name="Singh N.K."/>
            <person name="Williams M.P."/>
            <person name="Parker C.W."/>
            <person name="Leo P."/>
            <person name="Stajich J.E."/>
            <person name="Torok T."/>
            <person name="Tighe S."/>
            <person name="Mason C.E."/>
            <person name="Venkateswaran K."/>
        </authorList>
    </citation>
    <scope>NUCLEOTIDE SEQUENCE [LARGE SCALE GENOMIC DNA]</scope>
    <source>
        <strain evidence="5 6">CCFEE 5817</strain>
    </source>
</reference>
<comment type="caution">
    <text evidence="5">The sequence shown here is derived from an EMBL/GenBank/DDBJ whole genome shotgun (WGS) entry which is preliminary data.</text>
</comment>
<feature type="region of interest" description="Disordered" evidence="4">
    <location>
        <begin position="88"/>
        <end position="155"/>
    </location>
</feature>
<evidence type="ECO:0008006" key="7">
    <source>
        <dbReference type="Google" id="ProtNLM"/>
    </source>
</evidence>
<accession>A0ABR0RI05</accession>
<feature type="region of interest" description="Disordered" evidence="4">
    <location>
        <begin position="24"/>
        <end position="73"/>
    </location>
</feature>
<feature type="compositionally biased region" description="Basic and acidic residues" evidence="4">
    <location>
        <begin position="102"/>
        <end position="111"/>
    </location>
</feature>
<evidence type="ECO:0000256" key="1">
    <source>
        <dbReference type="ARBA" id="ARBA00023015"/>
    </source>
</evidence>
<protein>
    <recommendedName>
        <fullName evidence="7">Zn(2)-C6 fungal-type domain-containing protein</fullName>
    </recommendedName>
</protein>
<organism evidence="5 6">
    <name type="scientific">Knufia obscura</name>
    <dbReference type="NCBI Taxonomy" id="1635080"/>
    <lineage>
        <taxon>Eukaryota</taxon>
        <taxon>Fungi</taxon>
        <taxon>Dikarya</taxon>
        <taxon>Ascomycota</taxon>
        <taxon>Pezizomycotina</taxon>
        <taxon>Eurotiomycetes</taxon>
        <taxon>Chaetothyriomycetidae</taxon>
        <taxon>Chaetothyriales</taxon>
        <taxon>Trichomeriaceae</taxon>
        <taxon>Knufia</taxon>
    </lineage>
</organism>
<feature type="compositionally biased region" description="Polar residues" evidence="4">
    <location>
        <begin position="427"/>
        <end position="436"/>
    </location>
</feature>
<evidence type="ECO:0000256" key="3">
    <source>
        <dbReference type="ARBA" id="ARBA00023242"/>
    </source>
</evidence>
<sequence>MEAPAQTTTRTSFTPVNIPQNVLTHSSVNSTAETATNDMIDNSRYASPKLSDDGGSDVLEDVPSKSPMDMAGEMTDTDDMITVYTARPATKTAEASANIHDSAGRDTRPDYSSRTSESEDDQSPAENKFFLESDIPSRHVSKRDALPASKEPSVEGLYKDPNVYTKCMRCISGHLGCDRRAPFCNNCKSASDCVYLKKAGFRNQGEALQAYRASLLPEKKDLTRRESSFKAPHTMIKSETPRPQAKTTMKSIEWLDGDISHSQKKCPSSIMKLIGKHLAEFEASVAATIWPKSKTCYIDKGRDIQYVDAETDQEIPVARYTYGGGQQFFVVWLPPKDPNEVPRPAISKVRVYNNDGPKIRNGKSWKPVMWRTWVPHGVHHRARDIVRYMRDLAPNEKWIPSDVKHPASLDVVDLDLGESNEVRPPSRQRSASTLLQAGSKRARNDSVVSNDDTQNGMHTSKRRKSHNVGQSWKDNPNMVRERGPGGLFSGRPSVASIDEPTHSHATRSSTKATLPKPTARPPSTRFIVREPTRKGPNLAVVFQDSSGEVRGTYPYDECDTAQKLFDVACVAQIAQIEPPATRLLKIQFDGGGEGRIRPDNEQDFENVFEAELKKLIDGDKGRKEFRVTVTP</sequence>
<evidence type="ECO:0000313" key="5">
    <source>
        <dbReference type="EMBL" id="KAK5940257.1"/>
    </source>
</evidence>
<dbReference type="GeneID" id="90001126"/>
<keyword evidence="2" id="KW-0804">Transcription</keyword>
<proteinExistence type="predicted"/>
<evidence type="ECO:0000256" key="4">
    <source>
        <dbReference type="SAM" id="MobiDB-lite"/>
    </source>
</evidence>
<feature type="compositionally biased region" description="Basic and acidic residues" evidence="4">
    <location>
        <begin position="129"/>
        <end position="145"/>
    </location>
</feature>
<dbReference type="Proteomes" id="UP001334248">
    <property type="component" value="Unassembled WGS sequence"/>
</dbReference>
<gene>
    <name evidence="5" type="ORF">PMZ80_007677</name>
</gene>
<keyword evidence="3" id="KW-0539">Nucleus</keyword>
<dbReference type="InterPro" id="IPR001138">
    <property type="entry name" value="Zn2Cys6_DnaBD"/>
</dbReference>
<feature type="compositionally biased region" description="Polar residues" evidence="4">
    <location>
        <begin position="24"/>
        <end position="40"/>
    </location>
</feature>
<feature type="region of interest" description="Disordered" evidence="4">
    <location>
        <begin position="419"/>
        <end position="524"/>
    </location>
</feature>
<dbReference type="RefSeq" id="XP_064728347.1">
    <property type="nucleotide sequence ID" value="XM_064876083.1"/>
</dbReference>
<evidence type="ECO:0000256" key="2">
    <source>
        <dbReference type="ARBA" id="ARBA00023163"/>
    </source>
</evidence>